<protein>
    <submittedName>
        <fullName evidence="2">Predicted transcriptional regulator</fullName>
    </submittedName>
</protein>
<reference evidence="3" key="1">
    <citation type="submission" date="2016-10" db="EMBL/GenBank/DDBJ databases">
        <authorList>
            <person name="Varghese N."/>
            <person name="Submissions S."/>
        </authorList>
    </citation>
    <scope>NUCLEOTIDE SEQUENCE [LARGE SCALE GENOMIC DNA]</scope>
    <source>
        <strain evidence="3">CGMCC 1.10118</strain>
    </source>
</reference>
<dbReference type="InterPro" id="IPR036390">
    <property type="entry name" value="WH_DNA-bd_sf"/>
</dbReference>
<dbReference type="InterPro" id="IPR036388">
    <property type="entry name" value="WH-like_DNA-bd_sf"/>
</dbReference>
<dbReference type="SUPFAM" id="SSF46785">
    <property type="entry name" value="Winged helix' DNA-binding domain"/>
    <property type="match status" value="1"/>
</dbReference>
<dbReference type="InterPro" id="IPR002831">
    <property type="entry name" value="Tscrpt_reg_TrmB_N"/>
</dbReference>
<accession>A0A1H3G908</accession>
<dbReference type="InterPro" id="IPR011991">
    <property type="entry name" value="ArsR-like_HTH"/>
</dbReference>
<sequence length="171" mass="19165">MARSEPPNLARCPDCDTVAIGSHGVECCDREMERLSGTQPPIEPAVEVLLETVFGIGETELDVCLCVMEHDGVTVAELADRLEFDRSVIARHLVDLVEIGVVERERRLLRQGGHVYVYTPVPEQVVRERLLSGFAGWVEDAVAELDAISREKIEAIPDRDRDGERDQQIFR</sequence>
<dbReference type="Proteomes" id="UP000199170">
    <property type="component" value="Unassembled WGS sequence"/>
</dbReference>
<evidence type="ECO:0000313" key="3">
    <source>
        <dbReference type="Proteomes" id="UP000199170"/>
    </source>
</evidence>
<dbReference type="Pfam" id="PF01978">
    <property type="entry name" value="TrmB"/>
    <property type="match status" value="1"/>
</dbReference>
<dbReference type="AlphaFoldDB" id="A0A1H3G908"/>
<evidence type="ECO:0000259" key="1">
    <source>
        <dbReference type="Pfam" id="PF01978"/>
    </source>
</evidence>
<dbReference type="RefSeq" id="WP_089766884.1">
    <property type="nucleotide sequence ID" value="NZ_FNPB01000005.1"/>
</dbReference>
<dbReference type="OrthoDB" id="51378at2157"/>
<organism evidence="2 3">
    <name type="scientific">Halobellus clavatus</name>
    <dbReference type="NCBI Taxonomy" id="660517"/>
    <lineage>
        <taxon>Archaea</taxon>
        <taxon>Methanobacteriati</taxon>
        <taxon>Methanobacteriota</taxon>
        <taxon>Stenosarchaea group</taxon>
        <taxon>Halobacteria</taxon>
        <taxon>Halobacteriales</taxon>
        <taxon>Haloferacaceae</taxon>
        <taxon>Halobellus</taxon>
    </lineage>
</organism>
<gene>
    <name evidence="2" type="ORF">SAMN04487946_10546</name>
</gene>
<keyword evidence="3" id="KW-1185">Reference proteome</keyword>
<dbReference type="EMBL" id="FNPB01000005">
    <property type="protein sequence ID" value="SDX99812.1"/>
    <property type="molecule type" value="Genomic_DNA"/>
</dbReference>
<proteinExistence type="predicted"/>
<evidence type="ECO:0000313" key="2">
    <source>
        <dbReference type="EMBL" id="SDX99812.1"/>
    </source>
</evidence>
<dbReference type="CDD" id="cd00090">
    <property type="entry name" value="HTH_ARSR"/>
    <property type="match status" value="1"/>
</dbReference>
<dbReference type="Gene3D" id="1.10.10.10">
    <property type="entry name" value="Winged helix-like DNA-binding domain superfamily/Winged helix DNA-binding domain"/>
    <property type="match status" value="1"/>
</dbReference>
<dbReference type="STRING" id="660517.SAMN04487946_10546"/>
<feature type="domain" description="Transcription regulator TrmB N-terminal" evidence="1">
    <location>
        <begin position="50"/>
        <end position="122"/>
    </location>
</feature>
<name>A0A1H3G908_9EURY</name>